<keyword evidence="4" id="KW-1015">Disulfide bond</keyword>
<feature type="active site" evidence="2">
    <location>
        <position position="1685"/>
    </location>
</feature>
<dbReference type="InterPro" id="IPR027417">
    <property type="entry name" value="P-loop_NTPase"/>
</dbReference>
<keyword evidence="5" id="KW-0378">Hydrolase</keyword>
<dbReference type="SUPFAM" id="SSF52540">
    <property type="entry name" value="P-loop containing nucleoside triphosphate hydrolases"/>
    <property type="match status" value="1"/>
</dbReference>
<evidence type="ECO:0000259" key="6">
    <source>
        <dbReference type="Pfam" id="PF19501"/>
    </source>
</evidence>
<feature type="domain" description="PcRGLX/YetA-like N-terminal RIFT barrel" evidence="6">
    <location>
        <begin position="297"/>
        <end position="339"/>
    </location>
</feature>
<protein>
    <recommendedName>
        <fullName evidence="5">alpha-1,2-Mannosidase</fullName>
        <ecNumber evidence="5">3.2.1.-</ecNumber>
    </recommendedName>
</protein>
<name>A0A135TDC7_9PEZI</name>
<dbReference type="GO" id="GO:0005975">
    <property type="term" value="P:carbohydrate metabolic process"/>
    <property type="evidence" value="ECO:0007669"/>
    <property type="project" value="InterPro"/>
</dbReference>
<dbReference type="GO" id="GO:0036503">
    <property type="term" value="P:ERAD pathway"/>
    <property type="evidence" value="ECO:0007669"/>
    <property type="project" value="UniProtKB-ARBA"/>
</dbReference>
<accession>A0A135TDC7</accession>
<dbReference type="UniPathway" id="UPA00378"/>
<dbReference type="GO" id="GO:0004571">
    <property type="term" value="F:mannosyl-oligosaccharide 1,2-alpha-mannosidase activity"/>
    <property type="evidence" value="ECO:0007669"/>
    <property type="project" value="InterPro"/>
</dbReference>
<feature type="domain" description="PcRGLX/YetA-like C-terminal alpha/alpha toroid" evidence="8">
    <location>
        <begin position="734"/>
        <end position="1158"/>
    </location>
</feature>
<dbReference type="Pfam" id="PF21346">
    <property type="entry name" value="PcRGLX_3rd"/>
    <property type="match status" value="1"/>
</dbReference>
<evidence type="ECO:0000256" key="5">
    <source>
        <dbReference type="RuleBase" id="RU361193"/>
    </source>
</evidence>
<dbReference type="GO" id="GO:0005509">
    <property type="term" value="F:calcium ion binding"/>
    <property type="evidence" value="ECO:0007669"/>
    <property type="project" value="InterPro"/>
</dbReference>
<dbReference type="PANTHER" id="PTHR40081:SF1">
    <property type="entry name" value="TAT PATHWAY SIGNAL SEQUENCE DOMAIN PROTEIN"/>
    <property type="match status" value="1"/>
</dbReference>
<feature type="active site" description="Proton donor" evidence="2">
    <location>
        <position position="1383"/>
    </location>
</feature>
<feature type="active site" description="Proton donor" evidence="2">
    <location>
        <position position="1632"/>
    </location>
</feature>
<dbReference type="Pfam" id="PF21345">
    <property type="entry name" value="PcRGLX_2nd"/>
    <property type="match status" value="1"/>
</dbReference>
<dbReference type="EC" id="3.2.1.-" evidence="5"/>
<dbReference type="FunFam" id="1.50.10.10:FF:000037">
    <property type="entry name" value="alpha-1,2-Mannosidase"/>
    <property type="match status" value="1"/>
</dbReference>
<feature type="active site" evidence="2">
    <location>
        <position position="1518"/>
    </location>
</feature>
<feature type="disulfide bond" evidence="4">
    <location>
        <begin position="1589"/>
        <end position="1618"/>
    </location>
</feature>
<dbReference type="Pfam" id="PF19501">
    <property type="entry name" value="PcRGLX_1st"/>
    <property type="match status" value="1"/>
</dbReference>
<organism evidence="9 10">
    <name type="scientific">Colletotrichum nymphaeae SA-01</name>
    <dbReference type="NCBI Taxonomy" id="1460502"/>
    <lineage>
        <taxon>Eukaryota</taxon>
        <taxon>Fungi</taxon>
        <taxon>Dikarya</taxon>
        <taxon>Ascomycota</taxon>
        <taxon>Pezizomycotina</taxon>
        <taxon>Sordariomycetes</taxon>
        <taxon>Hypocreomycetidae</taxon>
        <taxon>Glomerellales</taxon>
        <taxon>Glomerellaceae</taxon>
        <taxon>Colletotrichum</taxon>
        <taxon>Colletotrichum acutatum species complex</taxon>
    </lineage>
</organism>
<evidence type="ECO:0000256" key="4">
    <source>
        <dbReference type="PIRSR" id="PIRSR601382-3"/>
    </source>
</evidence>
<dbReference type="SUPFAM" id="SSF48225">
    <property type="entry name" value="Seven-hairpin glycosidases"/>
    <property type="match status" value="1"/>
</dbReference>
<keyword evidence="3" id="KW-0479">Metal-binding</keyword>
<evidence type="ECO:0000313" key="10">
    <source>
        <dbReference type="Proteomes" id="UP000070054"/>
    </source>
</evidence>
<dbReference type="InterPro" id="IPR036026">
    <property type="entry name" value="Seven-hairpin_glycosidases"/>
</dbReference>
<keyword evidence="10" id="KW-1185">Reference proteome</keyword>
<feature type="binding site" evidence="3">
    <location>
        <position position="1773"/>
    </location>
    <ligand>
        <name>Ca(2+)</name>
        <dbReference type="ChEBI" id="CHEBI:29108"/>
    </ligand>
</feature>
<dbReference type="Pfam" id="PF01532">
    <property type="entry name" value="Glyco_hydro_47"/>
    <property type="match status" value="1"/>
</dbReference>
<dbReference type="InterPro" id="IPR045793">
    <property type="entry name" value="PcRGLX/YetA-like"/>
</dbReference>
<sequence>MAAQTPVPASSAPLPAKEMKVLSLGMTRTGSASITKALTILGFQGVHHGIQAISSPREWALFSRAADAVFPILPTHNGAPFTRKDWEALFGSYEVVTDMGSFFAPQLIEAYPEAKVILVERDVDSWFHSMDEAIFKTTWGLRANLIIDFLGPAWGLNGGRTLRKILLGFYGVRNVKEMREVAKDRYRKHYAEVRAVVPKDQLLEFKLEDGWAPLCEFLGKDVPSGVDFPVANQEKSTLRACERGRIGSSSSLSSLACGRACPGAWQARQNGHIAAPFVSPTPFLGPDFVSGRCIDPLRTESGSEIPLQTWPTAFWPDGSVKWTSHAIASSATAEESYRVIAVDSSDAKLPFPDELIAEEDSNFISVSTGSLKITFAKTGNEIIKEVINAKGITVGVQGRLVLLSQDRVYDPDKPDSLVKHHSFQGSISSVVVEQVGSIRAVIAVRGVHVEVPQKSKPTIKTHEPWIPFTLRFYLYAGSSHIRILHTITYDGGGNDFIRGIGIRLKVPLQEEAAFDRHVRFSGASGGVLVESSQGLTGLWKDPGRDVRSAQVQGKPLPSPKNWDPELPQASLCWVPIWNDFSLHQLSSDGFTLEKRLRDGHPWIKTASGTKAGGVVYVGGANRGGLAIGLRHFWERYPTGIDVRGLGDSQKDTEVTLWLYDPKAGPMDLRPYHDGLGQQGFDDQLDALKITYEDWEPELGSPYGIARTNELMISVTDSTPDGNEFSSIIDLIRDPPKLLPSPEAIHLSQALGTYWSPLSNKSANGLSATDERLGFLFQFYEKQVQQRRWYGFWDHGDIMHTYDEDRHTWRYDVGGYAWDNSELSPDLWLWLDFLRTGRADVFHMAEALTRHTGEVDVYHLGRYKGLGTRHGVQHWSDSCKQARISNALYRRFFYYLSGGDERVGELLEETLDTDQKFLVLDPYRKVRKDRETYSPDAHAVEISLGTDWASLAASWLVEFERRGSRWTEARCKLFRSIEGIGALTHGFVTGNATYNPSTGAISPPAADPDNQGVVKVSHLSAMFGLFEVAADILQQFPEKANATGFSHAWLEYCIFFNASLEEQEARYGKPGWGRLQLRQGHSRLTAYAAQELNRPDLAKRALEEFENGDGFRDYGPNAVWKSTPVSKNHVLEPADEAIGVSTNVTALYGLAAIQNLALFRLVPAGSVPCNMSYRARLVTTFEIRKIARCASGVYTVGMCMRSKSLLAPRRPIRLAVFLAAVFVTVFLLFPPFESRPILLFPSTSSQPGEITFRKSSFDWATVKQHHPVTSFKPLPTGKPLSLPSIQHEFGVGNPHPEAPKRQKAVRDVFIRSWNSYKKFAWGRDELAPVSAGAKDTFGGWAATLVDSLDTLWIMELKDEFRAAASVAVKLDWANTTATSVNMFETTIRHLGGLLSAYDLSGEPALLDKAKELGDMLYMGFDTPNRLPGFWVNFEDARNGTQLAGTHDPSASPGSLAMEFTRLSQLTGIPKYFDAVDRITRFLEGTQFKSKLPGMWPKMINFREERVDTDNSFTLGALADSLYEYLPKMFALLGGRDPSYEKMYIGAMAIVEQHILFRPMVPDRDDILFAGDAFIYADRIEHVSDGQHLACFAGGMLGLGGRLFSVDSHVALGEKVARGCAWAYDAFPSGVMPENFNLIPCEARKTGDSQKNDECLWDEPRWKSEGDPRLKKGFRNARDPRYILRPEAIESIFLLYRMTGRQDLQDIAWRMFESILKATETEHAHSAIADVTVPPDQTRKSDEMESFWLAETLKYFYLIFSPPDLISLDDYVLNTEAHPFKIPK</sequence>
<evidence type="ECO:0000259" key="7">
    <source>
        <dbReference type="Pfam" id="PF21345"/>
    </source>
</evidence>
<evidence type="ECO:0000256" key="2">
    <source>
        <dbReference type="PIRSR" id="PIRSR601382-1"/>
    </source>
</evidence>
<evidence type="ECO:0000313" key="9">
    <source>
        <dbReference type="EMBL" id="KXH46087.1"/>
    </source>
</evidence>
<dbReference type="Gene3D" id="1.50.10.10">
    <property type="match status" value="1"/>
</dbReference>
<dbReference type="InterPro" id="IPR040632">
    <property type="entry name" value="Sulfotransfer_4"/>
</dbReference>
<evidence type="ECO:0000259" key="8">
    <source>
        <dbReference type="Pfam" id="PF21346"/>
    </source>
</evidence>
<dbReference type="InterPro" id="IPR048329">
    <property type="entry name" value="PcRGLX_1st"/>
</dbReference>
<comment type="cofactor">
    <cofactor evidence="3">
        <name>Ca(2+)</name>
        <dbReference type="ChEBI" id="CHEBI:29108"/>
    </cofactor>
</comment>
<dbReference type="PRINTS" id="PR00747">
    <property type="entry name" value="GLYHDRLASE47"/>
</dbReference>
<proteinExistence type="inferred from homology"/>
<keyword evidence="5" id="KW-0326">Glycosidase</keyword>
<dbReference type="OrthoDB" id="4798501at2759"/>
<dbReference type="Proteomes" id="UP000070054">
    <property type="component" value="Unassembled WGS sequence"/>
</dbReference>
<gene>
    <name evidence="9" type="ORF">CNYM01_06824</name>
</gene>
<evidence type="ECO:0000256" key="1">
    <source>
        <dbReference type="ARBA" id="ARBA00007658"/>
    </source>
</evidence>
<dbReference type="InterPro" id="IPR048330">
    <property type="entry name" value="PcRGLX/YetA_2nd"/>
</dbReference>
<comment type="similarity">
    <text evidence="1 5">Belongs to the glycosyl hydrolase 47 family.</text>
</comment>
<feature type="domain" description="PcRGLX/YetA-like central beta-sandwich" evidence="7">
    <location>
        <begin position="357"/>
        <end position="727"/>
    </location>
</feature>
<dbReference type="EMBL" id="JEMN01001157">
    <property type="protein sequence ID" value="KXH46087.1"/>
    <property type="molecule type" value="Genomic_DNA"/>
</dbReference>
<keyword evidence="3" id="KW-0106">Calcium</keyword>
<reference evidence="9 10" key="1">
    <citation type="submission" date="2014-02" db="EMBL/GenBank/DDBJ databases">
        <title>The genome sequence of Colletotrichum nymphaeae SA-01.</title>
        <authorList>
            <person name="Baroncelli R."/>
            <person name="Thon M.R."/>
        </authorList>
    </citation>
    <scope>NUCLEOTIDE SEQUENCE [LARGE SCALE GENOMIC DNA]</scope>
    <source>
        <strain evidence="9 10">SA-01</strain>
    </source>
</reference>
<dbReference type="PANTHER" id="PTHR40081">
    <property type="entry name" value="CONCANAVALIN A-LIKE LECTIN/GLUCANASE"/>
    <property type="match status" value="1"/>
</dbReference>
<dbReference type="InterPro" id="IPR012341">
    <property type="entry name" value="6hp_glycosidase-like_sf"/>
</dbReference>
<comment type="caution">
    <text evidence="9">The sequence shown here is derived from an EMBL/GenBank/DDBJ whole genome shotgun (WGS) entry which is preliminary data.</text>
</comment>
<dbReference type="GO" id="GO:0016020">
    <property type="term" value="C:membrane"/>
    <property type="evidence" value="ECO:0007669"/>
    <property type="project" value="InterPro"/>
</dbReference>
<dbReference type="Gene3D" id="3.40.50.300">
    <property type="entry name" value="P-loop containing nucleotide triphosphate hydrolases"/>
    <property type="match status" value="1"/>
</dbReference>
<dbReference type="Pfam" id="PF17784">
    <property type="entry name" value="Sulfotransfer_4"/>
    <property type="match status" value="1"/>
</dbReference>
<dbReference type="InterPro" id="IPR048331">
    <property type="entry name" value="PcRGLX/YetA_3rd"/>
</dbReference>
<dbReference type="InterPro" id="IPR001382">
    <property type="entry name" value="Glyco_hydro_47"/>
</dbReference>
<evidence type="ECO:0000256" key="3">
    <source>
        <dbReference type="PIRSR" id="PIRSR601382-2"/>
    </source>
</evidence>